<evidence type="ECO:0000256" key="2">
    <source>
        <dbReference type="SAM" id="SignalP"/>
    </source>
</evidence>
<feature type="chain" id="PRO_5045484292" description="Midcut-by-XrtH protein" evidence="2">
    <location>
        <begin position="32"/>
        <end position="314"/>
    </location>
</feature>
<feature type="signal peptide" evidence="2">
    <location>
        <begin position="1"/>
        <end position="31"/>
    </location>
</feature>
<dbReference type="NCBIfam" id="NF033207">
    <property type="entry name" value="midcut_by_XrtH"/>
    <property type="match status" value="1"/>
</dbReference>
<proteinExistence type="predicted"/>
<keyword evidence="1" id="KW-0812">Transmembrane</keyword>
<comment type="caution">
    <text evidence="3">The sequence shown here is derived from an EMBL/GenBank/DDBJ whole genome shotgun (WGS) entry which is preliminary data.</text>
</comment>
<evidence type="ECO:0000313" key="3">
    <source>
        <dbReference type="EMBL" id="MBB6579200.1"/>
    </source>
</evidence>
<dbReference type="EMBL" id="JACHKZ010000024">
    <property type="protein sequence ID" value="MBB6579200.1"/>
    <property type="molecule type" value="Genomic_DNA"/>
</dbReference>
<keyword evidence="2" id="KW-0732">Signal</keyword>
<reference evidence="3 4" key="1">
    <citation type="submission" date="2020-08" db="EMBL/GenBank/DDBJ databases">
        <title>Functional genomics of gut bacteria from endangered species of beetles.</title>
        <authorList>
            <person name="Carlos-Shanley C."/>
        </authorList>
    </citation>
    <scope>NUCLEOTIDE SEQUENCE [LARGE SCALE GENOMIC DNA]</scope>
    <source>
        <strain evidence="3 4">S00124</strain>
    </source>
</reference>
<organism evidence="3 4">
    <name type="scientific">Comamonas odontotermitis</name>
    <dbReference type="NCBI Taxonomy" id="379895"/>
    <lineage>
        <taxon>Bacteria</taxon>
        <taxon>Pseudomonadati</taxon>
        <taxon>Pseudomonadota</taxon>
        <taxon>Betaproteobacteria</taxon>
        <taxon>Burkholderiales</taxon>
        <taxon>Comamonadaceae</taxon>
        <taxon>Comamonas</taxon>
    </lineage>
</organism>
<feature type="transmembrane region" description="Helical" evidence="1">
    <location>
        <begin position="55"/>
        <end position="78"/>
    </location>
</feature>
<sequence length="314" mass="31562">MKNILKPTLGMQVATAATSSLLLAASPPAWAQSTAGTCEIALGYAAVALSPVGTPAAVPGLTLLGVGVLGVLFAAIAWRGRQKSGLNRLMSVTLMASGAVLSVAGSDSLLNVVRAAGPYEFTSSTGGSISDAQVPYADPAPVLTVTNTSGGRIKITSNGNASETGTCTVNAELAPGASCTTQAFACTPPPPVIQQIEVQSLPAQDCDYGTVIGSYDMGGINSVTAYLPLLVTPPTFDVSSVTVTSAYTRNATQAIFGPGGSIPNANDLITGTLSVTATAPTGYGFGVSLADSFTWGLPYTCGTIAVKPQLPEEP</sequence>
<dbReference type="RefSeq" id="WP_184710232.1">
    <property type="nucleotide sequence ID" value="NZ_JACHKZ010000024.1"/>
</dbReference>
<evidence type="ECO:0000313" key="4">
    <source>
        <dbReference type="Proteomes" id="UP000562492"/>
    </source>
</evidence>
<name>A0ABR6RJ47_9BURK</name>
<evidence type="ECO:0008006" key="5">
    <source>
        <dbReference type="Google" id="ProtNLM"/>
    </source>
</evidence>
<keyword evidence="1" id="KW-1133">Transmembrane helix</keyword>
<dbReference type="Proteomes" id="UP000562492">
    <property type="component" value="Unassembled WGS sequence"/>
</dbReference>
<evidence type="ECO:0000256" key="1">
    <source>
        <dbReference type="SAM" id="Phobius"/>
    </source>
</evidence>
<keyword evidence="4" id="KW-1185">Reference proteome</keyword>
<accession>A0ABR6RJ47</accession>
<gene>
    <name evidence="3" type="ORF">HNP33_003310</name>
</gene>
<protein>
    <recommendedName>
        <fullName evidence="5">Midcut-by-XrtH protein</fullName>
    </recommendedName>
</protein>
<keyword evidence="1" id="KW-0472">Membrane</keyword>